<feature type="transmembrane region" description="Helical" evidence="2">
    <location>
        <begin position="164"/>
        <end position="184"/>
    </location>
</feature>
<dbReference type="PANTHER" id="PTHR40465">
    <property type="entry name" value="CHROMOSOME 1, WHOLE GENOME SHOTGUN SEQUENCE"/>
    <property type="match status" value="1"/>
</dbReference>
<evidence type="ECO:0000259" key="3">
    <source>
        <dbReference type="Pfam" id="PF20152"/>
    </source>
</evidence>
<evidence type="ECO:0000256" key="1">
    <source>
        <dbReference type="SAM" id="MobiDB-lite"/>
    </source>
</evidence>
<feature type="transmembrane region" description="Helical" evidence="2">
    <location>
        <begin position="204"/>
        <end position="226"/>
    </location>
</feature>
<feature type="transmembrane region" description="Helical" evidence="2">
    <location>
        <begin position="122"/>
        <end position="144"/>
    </location>
</feature>
<dbReference type="Proteomes" id="UP001465976">
    <property type="component" value="Unassembled WGS sequence"/>
</dbReference>
<feature type="region of interest" description="Disordered" evidence="1">
    <location>
        <begin position="306"/>
        <end position="350"/>
    </location>
</feature>
<evidence type="ECO:0000256" key="2">
    <source>
        <dbReference type="SAM" id="Phobius"/>
    </source>
</evidence>
<keyword evidence="2" id="KW-1133">Transmembrane helix</keyword>
<feature type="compositionally biased region" description="Basic and acidic residues" evidence="1">
    <location>
        <begin position="339"/>
        <end position="350"/>
    </location>
</feature>
<proteinExistence type="predicted"/>
<sequence>MATTDIPPTISHVTGPLLLGFMFNWGLFGVLSVQTYLYYTAFPRDRLAFQLLVYGIYIIETIQTVMITWDAFQNFAFGFGNVGALDQMNLIWLDCCIFDGLVAFCVQVYFAFRLYLLSKYRILPVIITLMALAQVSGAIATGIIAKMVGAFSRIREPCFIPAMFWLGGSAACDVAIAVSMIYVLSRYNEGFHETRDLVRRLIRLTMETGSLTAAIATLDLILFLAFPTQDYHITPALSLAKFYSNSLLVVFNSRIKIAGSRGESSISKNIIGLGSSRGGHPTNRTAISSVHGAQYDVEESVWRDSVPMSNLGPTDINDSRRCFKRNRPRSQSEQPDSFLDIKHSPGVDGL</sequence>
<organism evidence="4 5">
    <name type="scientific">Marasmius crinis-equi</name>
    <dbReference type="NCBI Taxonomy" id="585013"/>
    <lineage>
        <taxon>Eukaryota</taxon>
        <taxon>Fungi</taxon>
        <taxon>Dikarya</taxon>
        <taxon>Basidiomycota</taxon>
        <taxon>Agaricomycotina</taxon>
        <taxon>Agaricomycetes</taxon>
        <taxon>Agaricomycetidae</taxon>
        <taxon>Agaricales</taxon>
        <taxon>Marasmiineae</taxon>
        <taxon>Marasmiaceae</taxon>
        <taxon>Marasmius</taxon>
    </lineage>
</organism>
<gene>
    <name evidence="4" type="ORF">V5O48_006048</name>
</gene>
<dbReference type="InterPro" id="IPR045339">
    <property type="entry name" value="DUF6534"/>
</dbReference>
<evidence type="ECO:0000313" key="4">
    <source>
        <dbReference type="EMBL" id="KAL0575936.1"/>
    </source>
</evidence>
<feature type="domain" description="DUF6534" evidence="3">
    <location>
        <begin position="169"/>
        <end position="254"/>
    </location>
</feature>
<dbReference type="Pfam" id="PF20152">
    <property type="entry name" value="DUF6534"/>
    <property type="match status" value="1"/>
</dbReference>
<accession>A0ABR3FKK8</accession>
<dbReference type="PANTHER" id="PTHR40465:SF1">
    <property type="entry name" value="DUF6534 DOMAIN-CONTAINING PROTEIN"/>
    <property type="match status" value="1"/>
</dbReference>
<feature type="transmembrane region" description="Helical" evidence="2">
    <location>
        <begin position="51"/>
        <end position="69"/>
    </location>
</feature>
<dbReference type="EMBL" id="JBAHYK010000261">
    <property type="protein sequence ID" value="KAL0575936.1"/>
    <property type="molecule type" value="Genomic_DNA"/>
</dbReference>
<reference evidence="4 5" key="1">
    <citation type="submission" date="2024-02" db="EMBL/GenBank/DDBJ databases">
        <title>A draft genome for the cacao thread blight pathogen Marasmius crinis-equi.</title>
        <authorList>
            <person name="Cohen S.P."/>
            <person name="Baruah I.K."/>
            <person name="Amoako-Attah I."/>
            <person name="Bukari Y."/>
            <person name="Meinhardt L.W."/>
            <person name="Bailey B.A."/>
        </authorList>
    </citation>
    <scope>NUCLEOTIDE SEQUENCE [LARGE SCALE GENOMIC DNA]</scope>
    <source>
        <strain evidence="4 5">GH-76</strain>
    </source>
</reference>
<comment type="caution">
    <text evidence="4">The sequence shown here is derived from an EMBL/GenBank/DDBJ whole genome shotgun (WGS) entry which is preliminary data.</text>
</comment>
<keyword evidence="2" id="KW-0472">Membrane</keyword>
<name>A0ABR3FKK8_9AGAR</name>
<feature type="transmembrane region" description="Helical" evidence="2">
    <location>
        <begin position="17"/>
        <end position="39"/>
    </location>
</feature>
<protein>
    <recommendedName>
        <fullName evidence="3">DUF6534 domain-containing protein</fullName>
    </recommendedName>
</protein>
<keyword evidence="5" id="KW-1185">Reference proteome</keyword>
<evidence type="ECO:0000313" key="5">
    <source>
        <dbReference type="Proteomes" id="UP001465976"/>
    </source>
</evidence>
<feature type="transmembrane region" description="Helical" evidence="2">
    <location>
        <begin position="89"/>
        <end position="110"/>
    </location>
</feature>
<keyword evidence="2" id="KW-0812">Transmembrane</keyword>